<dbReference type="NCBIfam" id="TIGR00377">
    <property type="entry name" value="ant_ant_sig"/>
    <property type="match status" value="1"/>
</dbReference>
<dbReference type="PROSITE" id="PS50801">
    <property type="entry name" value="STAS"/>
    <property type="match status" value="1"/>
</dbReference>
<dbReference type="Pfam" id="PF01740">
    <property type="entry name" value="STAS"/>
    <property type="match status" value="1"/>
</dbReference>
<dbReference type="InterPro" id="IPR003658">
    <property type="entry name" value="Anti-sigma_ant"/>
</dbReference>
<feature type="domain" description="STAS" evidence="3">
    <location>
        <begin position="15"/>
        <end position="122"/>
    </location>
</feature>
<dbReference type="GO" id="GO:0043856">
    <property type="term" value="F:anti-sigma factor antagonist activity"/>
    <property type="evidence" value="ECO:0007669"/>
    <property type="project" value="InterPro"/>
</dbReference>
<keyword evidence="5" id="KW-1185">Reference proteome</keyword>
<reference evidence="4 5" key="1">
    <citation type="journal article" date="2019" name="Emerg. Microbes Infect.">
        <title>Comprehensive subspecies identification of 175 nontuberculous mycobacteria species based on 7547 genomic profiles.</title>
        <authorList>
            <person name="Matsumoto Y."/>
            <person name="Kinjo T."/>
            <person name="Motooka D."/>
            <person name="Nabeya D."/>
            <person name="Jung N."/>
            <person name="Uechi K."/>
            <person name="Horii T."/>
            <person name="Iida T."/>
            <person name="Fujita J."/>
            <person name="Nakamura S."/>
        </authorList>
    </citation>
    <scope>NUCLEOTIDE SEQUENCE [LARGE SCALE GENOMIC DNA]</scope>
    <source>
        <strain evidence="4 5">JCM 17899</strain>
    </source>
</reference>
<evidence type="ECO:0000256" key="2">
    <source>
        <dbReference type="RuleBase" id="RU003749"/>
    </source>
</evidence>
<sequence>MAPMASKRRSGASGLDVSTSTTDGVAILSVSGTVDLLTAPDLARHIETALAEAPRAVVVRLDDVDLLASSGLRVLIQAHRSAEPTRMIVVADGPATSRPMEITGVHRIVPLYPTLDDGLAALQE</sequence>
<organism evidence="4 5">
    <name type="scientific">Mycolicibacterium sediminis</name>
    <dbReference type="NCBI Taxonomy" id="1286180"/>
    <lineage>
        <taxon>Bacteria</taxon>
        <taxon>Bacillati</taxon>
        <taxon>Actinomycetota</taxon>
        <taxon>Actinomycetes</taxon>
        <taxon>Mycobacteriales</taxon>
        <taxon>Mycobacteriaceae</taxon>
        <taxon>Mycolicibacterium</taxon>
    </lineage>
</organism>
<protein>
    <recommendedName>
        <fullName evidence="2">Anti-sigma factor antagonist</fullName>
    </recommendedName>
</protein>
<dbReference type="SUPFAM" id="SSF52091">
    <property type="entry name" value="SpoIIaa-like"/>
    <property type="match status" value="1"/>
</dbReference>
<dbReference type="Gene3D" id="3.30.750.24">
    <property type="entry name" value="STAS domain"/>
    <property type="match status" value="1"/>
</dbReference>
<evidence type="ECO:0000313" key="4">
    <source>
        <dbReference type="EMBL" id="BBY29041.1"/>
    </source>
</evidence>
<comment type="similarity">
    <text evidence="1 2">Belongs to the anti-sigma-factor antagonist family.</text>
</comment>
<proteinExistence type="inferred from homology"/>
<dbReference type="CDD" id="cd07043">
    <property type="entry name" value="STAS_anti-anti-sigma_factors"/>
    <property type="match status" value="1"/>
</dbReference>
<dbReference type="KEGG" id="msei:MSEDJ_31370"/>
<dbReference type="Proteomes" id="UP000467193">
    <property type="component" value="Chromosome"/>
</dbReference>
<dbReference type="PANTHER" id="PTHR33495:SF13">
    <property type="entry name" value="ANTI-SIGMA-F FACTOR ANTAGONIST RSFB"/>
    <property type="match status" value="1"/>
</dbReference>
<dbReference type="PANTHER" id="PTHR33495">
    <property type="entry name" value="ANTI-SIGMA FACTOR ANTAGONIST TM_1081-RELATED-RELATED"/>
    <property type="match status" value="1"/>
</dbReference>
<dbReference type="EMBL" id="AP022588">
    <property type="protein sequence ID" value="BBY29041.1"/>
    <property type="molecule type" value="Genomic_DNA"/>
</dbReference>
<dbReference type="InterPro" id="IPR002645">
    <property type="entry name" value="STAS_dom"/>
</dbReference>
<accession>A0A7I7QRR6</accession>
<dbReference type="AlphaFoldDB" id="A0A7I7QRR6"/>
<evidence type="ECO:0000259" key="3">
    <source>
        <dbReference type="PROSITE" id="PS50801"/>
    </source>
</evidence>
<gene>
    <name evidence="4" type="primary">rsfB_2</name>
    <name evidence="4" type="ORF">MSEDJ_31370</name>
</gene>
<evidence type="ECO:0000313" key="5">
    <source>
        <dbReference type="Proteomes" id="UP000467193"/>
    </source>
</evidence>
<name>A0A7I7QRR6_9MYCO</name>
<dbReference type="InterPro" id="IPR036513">
    <property type="entry name" value="STAS_dom_sf"/>
</dbReference>
<evidence type="ECO:0000256" key="1">
    <source>
        <dbReference type="ARBA" id="ARBA00009013"/>
    </source>
</evidence>